<dbReference type="InterPro" id="IPR047196">
    <property type="entry name" value="YidC_ALB_C"/>
</dbReference>
<dbReference type="InterPro" id="IPR038221">
    <property type="entry name" value="YidC_periplasmic_sf"/>
</dbReference>
<comment type="subcellular location">
    <subcellularLocation>
        <location evidence="1">Cell membrane</location>
        <topology evidence="1">Multi-pass membrane protein</topology>
    </subcellularLocation>
</comment>
<keyword evidence="4" id="KW-0813">Transport</keyword>
<dbReference type="PANTHER" id="PTHR12428">
    <property type="entry name" value="OXA1"/>
    <property type="match status" value="1"/>
</dbReference>
<dbReference type="InterPro" id="IPR028055">
    <property type="entry name" value="YidC/Oxa/ALB_C"/>
</dbReference>
<keyword evidence="5" id="KW-1003">Cell membrane</keyword>
<comment type="caution">
    <text evidence="16">The sequence shown here is derived from an EMBL/GenBank/DDBJ whole genome shotgun (WGS) entry which is preliminary data.</text>
</comment>
<organism evidence="16">
    <name type="scientific">mine drainage metagenome</name>
    <dbReference type="NCBI Taxonomy" id="410659"/>
    <lineage>
        <taxon>unclassified sequences</taxon>
        <taxon>metagenomes</taxon>
        <taxon>ecological metagenomes</taxon>
    </lineage>
</organism>
<evidence type="ECO:0000256" key="11">
    <source>
        <dbReference type="ARBA" id="ARBA00033245"/>
    </source>
</evidence>
<dbReference type="GO" id="GO:0005886">
    <property type="term" value="C:plasma membrane"/>
    <property type="evidence" value="ECO:0007669"/>
    <property type="project" value="UniProtKB-SubCell"/>
</dbReference>
<evidence type="ECO:0000259" key="15">
    <source>
        <dbReference type="Pfam" id="PF14849"/>
    </source>
</evidence>
<evidence type="ECO:0000256" key="8">
    <source>
        <dbReference type="ARBA" id="ARBA00022989"/>
    </source>
</evidence>
<protein>
    <recommendedName>
        <fullName evidence="3">Membrane protein insertase YidC</fullName>
    </recommendedName>
    <alternativeName>
        <fullName evidence="12">Foldase YidC</fullName>
    </alternativeName>
    <alternativeName>
        <fullName evidence="11">Membrane integrase YidC</fullName>
    </alternativeName>
</protein>
<keyword evidence="8 13" id="KW-1133">Transmembrane helix</keyword>
<dbReference type="EMBL" id="AUZZ01002475">
    <property type="protein sequence ID" value="EQD60350.1"/>
    <property type="molecule type" value="Genomic_DNA"/>
</dbReference>
<dbReference type="CDD" id="cd20070">
    <property type="entry name" value="5TM_YidC_Alb3"/>
    <property type="match status" value="1"/>
</dbReference>
<keyword evidence="10" id="KW-0143">Chaperone</keyword>
<dbReference type="InterPro" id="IPR028053">
    <property type="entry name" value="Membr_insert_YidC_N"/>
</dbReference>
<gene>
    <name evidence="16" type="ORF">B2A_03717</name>
</gene>
<feature type="domain" description="Membrane insertase YidC/Oxa/ALB C-terminal" evidence="14">
    <location>
        <begin position="90"/>
        <end position="158"/>
    </location>
</feature>
<comment type="similarity">
    <text evidence="2">Belongs to the OXA1/ALB3/YidC family. Type 1 subfamily.</text>
</comment>
<dbReference type="Pfam" id="PF02096">
    <property type="entry name" value="60KD_IMP"/>
    <property type="match status" value="1"/>
</dbReference>
<keyword evidence="6 13" id="KW-0812">Transmembrane</keyword>
<evidence type="ECO:0000256" key="10">
    <source>
        <dbReference type="ARBA" id="ARBA00023186"/>
    </source>
</evidence>
<keyword evidence="7" id="KW-0653">Protein transport</keyword>
<evidence type="ECO:0000259" key="14">
    <source>
        <dbReference type="Pfam" id="PF02096"/>
    </source>
</evidence>
<evidence type="ECO:0000256" key="1">
    <source>
        <dbReference type="ARBA" id="ARBA00004651"/>
    </source>
</evidence>
<name>T1C2I2_9ZZZZ</name>
<evidence type="ECO:0000256" key="9">
    <source>
        <dbReference type="ARBA" id="ARBA00023136"/>
    </source>
</evidence>
<evidence type="ECO:0000256" key="6">
    <source>
        <dbReference type="ARBA" id="ARBA00022692"/>
    </source>
</evidence>
<dbReference type="GO" id="GO:0032977">
    <property type="term" value="F:membrane insertase activity"/>
    <property type="evidence" value="ECO:0007669"/>
    <property type="project" value="InterPro"/>
</dbReference>
<evidence type="ECO:0000313" key="16">
    <source>
        <dbReference type="EMBL" id="EQD60350.1"/>
    </source>
</evidence>
<keyword evidence="9 13" id="KW-0472">Membrane</keyword>
<dbReference type="InterPro" id="IPR001708">
    <property type="entry name" value="YidC/ALB3/OXA1/COX18"/>
</dbReference>
<feature type="transmembrane region" description="Helical" evidence="13">
    <location>
        <begin position="90"/>
        <end position="109"/>
    </location>
</feature>
<evidence type="ECO:0000256" key="4">
    <source>
        <dbReference type="ARBA" id="ARBA00022448"/>
    </source>
</evidence>
<dbReference type="GO" id="GO:0051205">
    <property type="term" value="P:protein insertion into membrane"/>
    <property type="evidence" value="ECO:0007669"/>
    <property type="project" value="TreeGrafter"/>
</dbReference>
<evidence type="ECO:0000256" key="3">
    <source>
        <dbReference type="ARBA" id="ARBA00015325"/>
    </source>
</evidence>
<accession>T1C2I2</accession>
<feature type="non-terminal residue" evidence="16">
    <location>
        <position position="158"/>
    </location>
</feature>
<reference evidence="16" key="2">
    <citation type="journal article" date="2014" name="ISME J.">
        <title>Microbial stratification in low pH oxic and suboxic macroscopic growths along an acid mine drainage.</title>
        <authorList>
            <person name="Mendez-Garcia C."/>
            <person name="Mesa V."/>
            <person name="Sprenger R.R."/>
            <person name="Richter M."/>
            <person name="Diez M.S."/>
            <person name="Solano J."/>
            <person name="Bargiela R."/>
            <person name="Golyshina O.V."/>
            <person name="Manteca A."/>
            <person name="Ramos J.L."/>
            <person name="Gallego J.R."/>
            <person name="Llorente I."/>
            <person name="Martins Dos Santos V.A."/>
            <person name="Jensen O.N."/>
            <person name="Pelaez A.I."/>
            <person name="Sanchez J."/>
            <person name="Ferrer M."/>
        </authorList>
    </citation>
    <scope>NUCLEOTIDE SEQUENCE</scope>
</reference>
<dbReference type="Pfam" id="PF14849">
    <property type="entry name" value="YidC_periplas"/>
    <property type="match status" value="1"/>
</dbReference>
<proteinExistence type="inferred from homology"/>
<dbReference type="PANTHER" id="PTHR12428:SF65">
    <property type="entry name" value="CYTOCHROME C OXIDASE ASSEMBLY PROTEIN COX18, MITOCHONDRIAL"/>
    <property type="match status" value="1"/>
</dbReference>
<evidence type="ECO:0000256" key="7">
    <source>
        <dbReference type="ARBA" id="ARBA00022927"/>
    </source>
</evidence>
<evidence type="ECO:0000256" key="12">
    <source>
        <dbReference type="ARBA" id="ARBA00033342"/>
    </source>
</evidence>
<dbReference type="Gene3D" id="2.70.98.90">
    <property type="match status" value="1"/>
</dbReference>
<evidence type="ECO:0000256" key="2">
    <source>
        <dbReference type="ARBA" id="ARBA00010527"/>
    </source>
</evidence>
<dbReference type="AlphaFoldDB" id="T1C2I2"/>
<dbReference type="NCBIfam" id="TIGR03593">
    <property type="entry name" value="yidC_nterm"/>
    <property type="match status" value="1"/>
</dbReference>
<dbReference type="GO" id="GO:0015031">
    <property type="term" value="P:protein transport"/>
    <property type="evidence" value="ECO:0007669"/>
    <property type="project" value="UniProtKB-KW"/>
</dbReference>
<evidence type="ECO:0000256" key="13">
    <source>
        <dbReference type="SAM" id="Phobius"/>
    </source>
</evidence>
<evidence type="ECO:0000256" key="5">
    <source>
        <dbReference type="ARBA" id="ARBA00022475"/>
    </source>
</evidence>
<sequence>MVPPAGQPFRFTSQVSGSDYLLAATGPNQTVAPGATLSLTQRLFVGPTLHGQLVKTDSTLGYLDDYGFFTILARPLFWLLSRVHGVTGNWGVAIIIVTILLKLLFYPLSEASGRSMAKMKALGPRIKAIQESYKDDKEKLGRAMMEIYKREKVNPVAG</sequence>
<reference evidence="16" key="1">
    <citation type="submission" date="2013-08" db="EMBL/GenBank/DDBJ databases">
        <authorList>
            <person name="Mendez C."/>
            <person name="Richter M."/>
            <person name="Ferrer M."/>
            <person name="Sanchez J."/>
        </authorList>
    </citation>
    <scope>NUCLEOTIDE SEQUENCE</scope>
</reference>
<feature type="domain" description="Membrane insertase YidC N-terminal" evidence="15">
    <location>
        <begin position="2"/>
        <end position="79"/>
    </location>
</feature>